<evidence type="ECO:0000256" key="8">
    <source>
        <dbReference type="ARBA" id="ARBA00044520"/>
    </source>
</evidence>
<evidence type="ECO:0000313" key="16">
    <source>
        <dbReference type="Proteomes" id="UP000770717"/>
    </source>
</evidence>
<keyword evidence="16" id="KW-1185">Reference proteome</keyword>
<evidence type="ECO:0000256" key="13">
    <source>
        <dbReference type="PIRSR" id="PIRSR000189-1"/>
    </source>
</evidence>
<keyword evidence="5 13" id="KW-0274">FAD</keyword>
<feature type="binding site" evidence="13">
    <location>
        <position position="166"/>
    </location>
    <ligand>
        <name>FAD</name>
        <dbReference type="ChEBI" id="CHEBI:57692"/>
    </ligand>
</feature>
<evidence type="ECO:0000256" key="2">
    <source>
        <dbReference type="ARBA" id="ARBA00004253"/>
    </source>
</evidence>
<evidence type="ECO:0000256" key="4">
    <source>
        <dbReference type="ARBA" id="ARBA00022630"/>
    </source>
</evidence>
<feature type="domain" description="FAD dependent oxidoreductase" evidence="14">
    <location>
        <begin position="6"/>
        <end position="323"/>
    </location>
</feature>
<dbReference type="PANTHER" id="PTHR11530">
    <property type="entry name" value="D-AMINO ACID OXIDASE"/>
    <property type="match status" value="1"/>
</dbReference>
<protein>
    <recommendedName>
        <fullName evidence="9">D-aspartate oxidase</fullName>
        <ecNumber evidence="8">1.4.3.1</ecNumber>
    </recommendedName>
</protein>
<dbReference type="GO" id="GO:0008445">
    <property type="term" value="F:D-aspartate oxidase activity"/>
    <property type="evidence" value="ECO:0007669"/>
    <property type="project" value="UniProtKB-EC"/>
</dbReference>
<comment type="catalytic activity">
    <reaction evidence="12">
        <text>D-glutamate + O2 + H2O = 2-oxoglutarate + H2O2 + NH4(+)</text>
        <dbReference type="Rhea" id="RHEA:10028"/>
        <dbReference type="ChEBI" id="CHEBI:15377"/>
        <dbReference type="ChEBI" id="CHEBI:15379"/>
        <dbReference type="ChEBI" id="CHEBI:16240"/>
        <dbReference type="ChEBI" id="CHEBI:16810"/>
        <dbReference type="ChEBI" id="CHEBI:28938"/>
        <dbReference type="ChEBI" id="CHEBI:29986"/>
    </reaction>
    <physiologicalReaction direction="left-to-right" evidence="12">
        <dbReference type="Rhea" id="RHEA:10029"/>
    </physiologicalReaction>
</comment>
<evidence type="ECO:0000313" key="15">
    <source>
        <dbReference type="EMBL" id="KAG9493384.1"/>
    </source>
</evidence>
<keyword evidence="6" id="KW-0560">Oxidoreductase</keyword>
<proteinExistence type="inferred from homology"/>
<dbReference type="SUPFAM" id="SSF51971">
    <property type="entry name" value="Nucleotide-binding domain"/>
    <property type="match status" value="1"/>
</dbReference>
<dbReference type="InterPro" id="IPR006076">
    <property type="entry name" value="FAD-dep_OxRdtase"/>
</dbReference>
<dbReference type="Pfam" id="PF01266">
    <property type="entry name" value="DAO"/>
    <property type="match status" value="1"/>
</dbReference>
<sequence>MPLIQVAVIGGGLVGLSTALCIMESLPHCTVTVISEKFSPNTTGDVAAGCLIPHTYSGTSLHQQIAWFKETFDYLFKIANSSEAGEAGIHLISGWQIFKSPPKETYPFWWQIVLGFRLMNETELAKFPSHTFGQAFTTLKCQASQYLPWMEKRIKSNGGCLESRKVKNVWDLHGTYDVVVNCSGLGSRDLFGDQSIYPVKGQVVEVNAPWIKHFIRDGDGNTYIYPGISGVTLGGTRQKDDWSFFPNVQDSKGILDRCCHLEPSLHGVSIIQEKVGLRPTRSGLRIEKDLLNKNNLQLPVIHNYGHGGGGFSNHWGTAKTATKLLQELIPSVHNVYAKSKL</sequence>
<accession>A0A8J6KNE0</accession>
<evidence type="ECO:0000259" key="14">
    <source>
        <dbReference type="Pfam" id="PF01266"/>
    </source>
</evidence>
<dbReference type="EMBL" id="WNTK01000001">
    <property type="protein sequence ID" value="KAG9493384.1"/>
    <property type="molecule type" value="Genomic_DNA"/>
</dbReference>
<dbReference type="EC" id="1.4.3.1" evidence="8"/>
<evidence type="ECO:0000256" key="10">
    <source>
        <dbReference type="ARBA" id="ARBA00046214"/>
    </source>
</evidence>
<evidence type="ECO:0000256" key="7">
    <source>
        <dbReference type="ARBA" id="ARBA00023140"/>
    </source>
</evidence>
<evidence type="ECO:0000256" key="11">
    <source>
        <dbReference type="ARBA" id="ARBA00047522"/>
    </source>
</evidence>
<feature type="binding site" evidence="13">
    <location>
        <position position="223"/>
    </location>
    <ligand>
        <name>D-dopa</name>
        <dbReference type="ChEBI" id="CHEBI:149689"/>
    </ligand>
</feature>
<dbReference type="PIRSF" id="PIRSF000189">
    <property type="entry name" value="D-aa_oxidase"/>
    <property type="match status" value="1"/>
</dbReference>
<comment type="subcellular location">
    <subcellularLocation>
        <location evidence="2">Peroxisome matrix</location>
    </subcellularLocation>
</comment>
<evidence type="ECO:0000256" key="9">
    <source>
        <dbReference type="ARBA" id="ARBA00044541"/>
    </source>
</evidence>
<dbReference type="PANTHER" id="PTHR11530:SF11">
    <property type="entry name" value="D-ASPARTATE OXIDASE"/>
    <property type="match status" value="1"/>
</dbReference>
<evidence type="ECO:0000256" key="1">
    <source>
        <dbReference type="ARBA" id="ARBA00001974"/>
    </source>
</evidence>
<comment type="similarity">
    <text evidence="3">Belongs to the DAMOX/DASOX family.</text>
</comment>
<dbReference type="Gene3D" id="3.40.50.720">
    <property type="entry name" value="NAD(P)-binding Rossmann-like Domain"/>
    <property type="match status" value="1"/>
</dbReference>
<comment type="cofactor">
    <cofactor evidence="1 13">
        <name>FAD</name>
        <dbReference type="ChEBI" id="CHEBI:57692"/>
    </cofactor>
</comment>
<keyword evidence="4" id="KW-0285">Flavoprotein</keyword>
<dbReference type="PROSITE" id="PS00677">
    <property type="entry name" value="DAO"/>
    <property type="match status" value="1"/>
</dbReference>
<evidence type="ECO:0000256" key="5">
    <source>
        <dbReference type="ARBA" id="ARBA00022827"/>
    </source>
</evidence>
<dbReference type="OrthoDB" id="2015447at2759"/>
<reference evidence="15" key="1">
    <citation type="thesis" date="2020" institute="ProQuest LLC" country="789 East Eisenhower Parkway, Ann Arbor, MI, USA">
        <title>Comparative Genomics and Chromosome Evolution.</title>
        <authorList>
            <person name="Mudd A.B."/>
        </authorList>
    </citation>
    <scope>NUCLEOTIDE SEQUENCE</scope>
    <source>
        <strain evidence="15">HN-11 Male</strain>
        <tissue evidence="15">Kidney and liver</tissue>
    </source>
</reference>
<organism evidence="15 16">
    <name type="scientific">Eleutherodactylus coqui</name>
    <name type="common">Puerto Rican coqui</name>
    <dbReference type="NCBI Taxonomy" id="57060"/>
    <lineage>
        <taxon>Eukaryota</taxon>
        <taxon>Metazoa</taxon>
        <taxon>Chordata</taxon>
        <taxon>Craniata</taxon>
        <taxon>Vertebrata</taxon>
        <taxon>Euteleostomi</taxon>
        <taxon>Amphibia</taxon>
        <taxon>Batrachia</taxon>
        <taxon>Anura</taxon>
        <taxon>Neobatrachia</taxon>
        <taxon>Hyloidea</taxon>
        <taxon>Eleutherodactylidae</taxon>
        <taxon>Eleutherodactylinae</taxon>
        <taxon>Eleutherodactylus</taxon>
        <taxon>Eleutherodactylus</taxon>
    </lineage>
</organism>
<evidence type="ECO:0000256" key="12">
    <source>
        <dbReference type="ARBA" id="ARBA00049882"/>
    </source>
</evidence>
<feature type="binding site" evidence="13">
    <location>
        <position position="308"/>
    </location>
    <ligand>
        <name>D-dopa</name>
        <dbReference type="ChEBI" id="CHEBI:149689"/>
    </ligand>
</feature>
<evidence type="ECO:0000256" key="3">
    <source>
        <dbReference type="ARBA" id="ARBA00006730"/>
    </source>
</evidence>
<name>A0A8J6KNE0_ELECQ</name>
<comment type="caution">
    <text evidence="15">The sequence shown here is derived from an EMBL/GenBank/DDBJ whole genome shotgun (WGS) entry which is preliminary data.</text>
</comment>
<dbReference type="Gene3D" id="3.30.9.10">
    <property type="entry name" value="D-Amino Acid Oxidase, subunit A, domain 2"/>
    <property type="match status" value="1"/>
</dbReference>
<comment type="catalytic activity">
    <reaction evidence="11">
        <text>D-aspartate + O2 + H2O = oxaloacetate + H2O2 + NH4(+)</text>
        <dbReference type="Rhea" id="RHEA:12512"/>
        <dbReference type="ChEBI" id="CHEBI:15377"/>
        <dbReference type="ChEBI" id="CHEBI:15379"/>
        <dbReference type="ChEBI" id="CHEBI:16240"/>
        <dbReference type="ChEBI" id="CHEBI:16452"/>
        <dbReference type="ChEBI" id="CHEBI:28938"/>
        <dbReference type="ChEBI" id="CHEBI:29990"/>
        <dbReference type="EC" id="1.4.3.1"/>
    </reaction>
    <physiologicalReaction direction="left-to-right" evidence="11">
        <dbReference type="Rhea" id="RHEA:12513"/>
    </physiologicalReaction>
</comment>
<dbReference type="GO" id="GO:0005782">
    <property type="term" value="C:peroxisomal matrix"/>
    <property type="evidence" value="ECO:0007669"/>
    <property type="project" value="UniProtKB-SubCell"/>
</dbReference>
<dbReference type="InterPro" id="IPR006181">
    <property type="entry name" value="D-amino_acid_oxidase_CS"/>
</dbReference>
<dbReference type="GO" id="GO:0019478">
    <property type="term" value="P:D-amino acid catabolic process"/>
    <property type="evidence" value="ECO:0007669"/>
    <property type="project" value="UniProtKB-ARBA"/>
</dbReference>
<comment type="function">
    <text evidence="10">Selectively catalyzes the oxidative deamination of acidic amino acids. Suppresses the level of D-aspartate in the brain, an amino acid that can act as an agonist for glutamate receptors. Protects the organism from the toxicity of D-amino acids. May also function in the intestine.</text>
</comment>
<evidence type="ECO:0000256" key="6">
    <source>
        <dbReference type="ARBA" id="ARBA00023002"/>
    </source>
</evidence>
<dbReference type="GO" id="GO:0006533">
    <property type="term" value="P:L-aspartate catabolic process"/>
    <property type="evidence" value="ECO:0007669"/>
    <property type="project" value="TreeGrafter"/>
</dbReference>
<dbReference type="InterPro" id="IPR023209">
    <property type="entry name" value="DAO"/>
</dbReference>
<keyword evidence="7" id="KW-0576">Peroxisome</keyword>
<dbReference type="SUPFAM" id="SSF54373">
    <property type="entry name" value="FAD-linked reductases, C-terminal domain"/>
    <property type="match status" value="1"/>
</dbReference>
<dbReference type="AlphaFoldDB" id="A0A8J6KNE0"/>
<dbReference type="Proteomes" id="UP000770717">
    <property type="component" value="Unassembled WGS sequence"/>
</dbReference>
<gene>
    <name evidence="15" type="ORF">GDO78_001348</name>
</gene>
<feature type="binding site" evidence="13">
    <location>
        <position position="278"/>
    </location>
    <ligand>
        <name>D-dopa</name>
        <dbReference type="ChEBI" id="CHEBI:149689"/>
    </ligand>
</feature>
<dbReference type="GO" id="GO:0071949">
    <property type="term" value="F:FAD binding"/>
    <property type="evidence" value="ECO:0007669"/>
    <property type="project" value="InterPro"/>
</dbReference>